<sequence length="216" mass="24346">MSVRKRSGSILIPEALEAGTSLFQAKRHTKFYGHHSSFLQQLMHDSNAAIVTMSEYGEVAREVINPISASRRGQEALQDLLSGLRDLMLPFYACMDPKKRTTLSTHQAFSAAQQFSETLQAMRNHRELLRKTFMIVKEECDKLPITDPVTLIPYTDCGAPNYDATPRSDSKSLLDAREHAIKRCLEVTAELKTIQKTLTSALWDLNDLMDSTITKQ</sequence>
<organism evidence="10 11">
    <name type="scientific">Clonorchis sinensis</name>
    <name type="common">Chinese liver fluke</name>
    <dbReference type="NCBI Taxonomy" id="79923"/>
    <lineage>
        <taxon>Eukaryota</taxon>
        <taxon>Metazoa</taxon>
        <taxon>Spiralia</taxon>
        <taxon>Lophotrochozoa</taxon>
        <taxon>Platyhelminthes</taxon>
        <taxon>Trematoda</taxon>
        <taxon>Digenea</taxon>
        <taxon>Opisthorchiida</taxon>
        <taxon>Opisthorchiata</taxon>
        <taxon>Opisthorchiidae</taxon>
        <taxon>Clonorchis</taxon>
    </lineage>
</organism>
<comment type="subcellular location">
    <subcellularLocation>
        <location evidence="1">Nucleus</location>
    </subcellularLocation>
</comment>
<evidence type="ECO:0000256" key="5">
    <source>
        <dbReference type="ARBA" id="ARBA00023159"/>
    </source>
</evidence>
<evidence type="ECO:0000256" key="3">
    <source>
        <dbReference type="ARBA" id="ARBA00019664"/>
    </source>
</evidence>
<keyword evidence="6" id="KW-0804">Transcription</keyword>
<reference key="2">
    <citation type="submission" date="2011-10" db="EMBL/GenBank/DDBJ databases">
        <title>The genome and transcriptome sequence of Clonorchis sinensis provide insights into the carcinogenic liver fluke.</title>
        <authorList>
            <person name="Wang X."/>
            <person name="Huang Y."/>
            <person name="Chen W."/>
            <person name="Liu H."/>
            <person name="Guo L."/>
            <person name="Chen Y."/>
            <person name="Luo F."/>
            <person name="Zhou W."/>
            <person name="Sun J."/>
            <person name="Mao Q."/>
            <person name="Liang P."/>
            <person name="Zhou C."/>
            <person name="Tian Y."/>
            <person name="Men J."/>
            <person name="Lv X."/>
            <person name="Huang L."/>
            <person name="Zhou J."/>
            <person name="Hu Y."/>
            <person name="Li R."/>
            <person name="Zhang F."/>
            <person name="Lei H."/>
            <person name="Li X."/>
            <person name="Hu X."/>
            <person name="Liang C."/>
            <person name="Xu J."/>
            <person name="Wu Z."/>
            <person name="Yu X."/>
        </authorList>
    </citation>
    <scope>NUCLEOTIDE SEQUENCE</scope>
    <source>
        <strain>Henan</strain>
    </source>
</reference>
<keyword evidence="7" id="KW-0539">Nucleus</keyword>
<evidence type="ECO:0000256" key="4">
    <source>
        <dbReference type="ARBA" id="ARBA00023015"/>
    </source>
</evidence>
<evidence type="ECO:0000256" key="7">
    <source>
        <dbReference type="ARBA" id="ARBA00023242"/>
    </source>
</evidence>
<accession>G7YB68</accession>
<evidence type="ECO:0000256" key="2">
    <source>
        <dbReference type="ARBA" id="ARBA00010606"/>
    </source>
</evidence>
<reference evidence="10" key="1">
    <citation type="journal article" date="2011" name="Genome Biol.">
        <title>The draft genome of the carcinogenic human liver fluke Clonorchis sinensis.</title>
        <authorList>
            <person name="Wang X."/>
            <person name="Chen W."/>
            <person name="Huang Y."/>
            <person name="Sun J."/>
            <person name="Men J."/>
            <person name="Liu H."/>
            <person name="Luo F."/>
            <person name="Guo L."/>
            <person name="Lv X."/>
            <person name="Deng C."/>
            <person name="Zhou C."/>
            <person name="Fan Y."/>
            <person name="Li X."/>
            <person name="Huang L."/>
            <person name="Hu Y."/>
            <person name="Liang C."/>
            <person name="Hu X."/>
            <person name="Xu J."/>
            <person name="Yu X."/>
        </authorList>
    </citation>
    <scope>NUCLEOTIDE SEQUENCE [LARGE SCALE GENOMIC DNA]</scope>
    <source>
        <strain evidence="10">Henan</strain>
    </source>
</reference>
<dbReference type="AlphaFoldDB" id="G7YB68"/>
<comment type="function">
    <text evidence="8">Component of the Mediator complex, a coactivator involved in the regulated transcription of nearly all RNA polymerase II-dependent genes. Mediator functions as a bridge to convey information from gene-specific regulatory proteins to the basal RNA polymerase II transcription machinery. Mediator is recruited to promoters by direct interactions with regulatory proteins and serves as a scaffold for the assembly of a functional preinitiation complex with RNA polymerase II and the general transcription factors.</text>
</comment>
<keyword evidence="5" id="KW-0010">Activator</keyword>
<keyword evidence="4" id="KW-0805">Transcription regulation</keyword>
<evidence type="ECO:0000256" key="8">
    <source>
        <dbReference type="ARBA" id="ARBA00025687"/>
    </source>
</evidence>
<protein>
    <recommendedName>
        <fullName evidence="3">Mediator of RNA polymerase II transcription subunit 30</fullName>
    </recommendedName>
    <alternativeName>
        <fullName evidence="9">Mediator complex subunit 30</fullName>
    </alternativeName>
</protein>
<comment type="similarity">
    <text evidence="2">Belongs to the Mediator complex subunit 30 family.</text>
</comment>
<dbReference type="Pfam" id="PF11315">
    <property type="entry name" value="Med30"/>
    <property type="match status" value="1"/>
</dbReference>
<dbReference type="GO" id="GO:0005634">
    <property type="term" value="C:nucleus"/>
    <property type="evidence" value="ECO:0007669"/>
    <property type="project" value="UniProtKB-SubCell"/>
</dbReference>
<dbReference type="Proteomes" id="UP000008909">
    <property type="component" value="Unassembled WGS sequence"/>
</dbReference>
<dbReference type="EMBL" id="DF143021">
    <property type="protein sequence ID" value="GAA50202.1"/>
    <property type="molecule type" value="Genomic_DNA"/>
</dbReference>
<evidence type="ECO:0000313" key="11">
    <source>
        <dbReference type="Proteomes" id="UP000008909"/>
    </source>
</evidence>
<evidence type="ECO:0000256" key="6">
    <source>
        <dbReference type="ARBA" id="ARBA00023163"/>
    </source>
</evidence>
<evidence type="ECO:0000256" key="1">
    <source>
        <dbReference type="ARBA" id="ARBA00004123"/>
    </source>
</evidence>
<evidence type="ECO:0000313" key="10">
    <source>
        <dbReference type="EMBL" id="GAA50202.1"/>
    </source>
</evidence>
<proteinExistence type="inferred from homology"/>
<evidence type="ECO:0000256" key="9">
    <source>
        <dbReference type="ARBA" id="ARBA00031981"/>
    </source>
</evidence>
<dbReference type="InterPro" id="IPR021019">
    <property type="entry name" value="Mediator_Med30_met"/>
</dbReference>
<name>G7YB68_CLOSI</name>
<keyword evidence="11" id="KW-1185">Reference proteome</keyword>
<gene>
    <name evidence="10" type="ORF">CLF_104226</name>
</gene>